<gene>
    <name evidence="2" type="ORF">L6637_22920</name>
    <name evidence="1" type="ORF">L6654_14060</name>
</gene>
<sequence length="115" mass="11897">MITPGRYSVWFKTPVGEGAGVVEFGPDGTLAGGDSTFAYAGHWTQQGEHFKASLSARRVSPGPPGVFGLDEIDVVVSGRSVDGSSTLCTGFAKQSPGLKLDVELVRIVGDRGEGG</sequence>
<reference evidence="1" key="1">
    <citation type="submission" date="2022-01" db="EMBL/GenBank/DDBJ databases">
        <title>Genome sequnece data of strain Bradyrhizobium sp. nov.</title>
        <authorList>
            <person name="Zhang J."/>
        </authorList>
    </citation>
    <scope>NUCLEOTIDE SEQUENCE</scope>
    <source>
        <strain evidence="2">WYCCWR 12774</strain>
        <strain evidence="1">WYCCWR 13023</strain>
    </source>
</reference>
<dbReference type="Proteomes" id="UP001139054">
    <property type="component" value="Unassembled WGS sequence"/>
</dbReference>
<dbReference type="Gene3D" id="2.40.128.380">
    <property type="entry name" value="T3SS negative regulator GrlR"/>
    <property type="match status" value="1"/>
</dbReference>
<accession>A0A9X1RA18</accession>
<evidence type="ECO:0000313" key="2">
    <source>
        <dbReference type="EMBL" id="MCG2669822.1"/>
    </source>
</evidence>
<dbReference type="RefSeq" id="WP_237890357.1">
    <property type="nucleotide sequence ID" value="NZ_JAKLTY010000008.1"/>
</dbReference>
<protein>
    <recommendedName>
        <fullName evidence="5">T3SS negative regulator,GrlR</fullName>
    </recommendedName>
</protein>
<organism evidence="1 4">
    <name type="scientific">Bradyrhizobium zhengyangense</name>
    <dbReference type="NCBI Taxonomy" id="2911009"/>
    <lineage>
        <taxon>Bacteria</taxon>
        <taxon>Pseudomonadati</taxon>
        <taxon>Pseudomonadota</taxon>
        <taxon>Alphaproteobacteria</taxon>
        <taxon>Hyphomicrobiales</taxon>
        <taxon>Nitrobacteraceae</taxon>
        <taxon>Bradyrhizobium</taxon>
    </lineage>
</organism>
<name>A0A9X1RA18_9BRAD</name>
<keyword evidence="3" id="KW-1185">Reference proteome</keyword>
<dbReference type="EMBL" id="JAKLTY010000008">
    <property type="protein sequence ID" value="MCG2627755.1"/>
    <property type="molecule type" value="Genomic_DNA"/>
</dbReference>
<dbReference type="EMBL" id="JAKLUA010000007">
    <property type="protein sequence ID" value="MCG2669822.1"/>
    <property type="molecule type" value="Genomic_DNA"/>
</dbReference>
<dbReference type="InterPro" id="IPR043019">
    <property type="entry name" value="GrlR_sf"/>
</dbReference>
<proteinExistence type="predicted"/>
<evidence type="ECO:0008006" key="5">
    <source>
        <dbReference type="Google" id="ProtNLM"/>
    </source>
</evidence>
<evidence type="ECO:0000313" key="4">
    <source>
        <dbReference type="Proteomes" id="UP001139054"/>
    </source>
</evidence>
<comment type="caution">
    <text evidence="1">The sequence shown here is derived from an EMBL/GenBank/DDBJ whole genome shotgun (WGS) entry which is preliminary data.</text>
</comment>
<evidence type="ECO:0000313" key="1">
    <source>
        <dbReference type="EMBL" id="MCG2627755.1"/>
    </source>
</evidence>
<evidence type="ECO:0000313" key="3">
    <source>
        <dbReference type="Proteomes" id="UP001139012"/>
    </source>
</evidence>
<dbReference type="Proteomes" id="UP001139012">
    <property type="component" value="Unassembled WGS sequence"/>
</dbReference>
<dbReference type="AlphaFoldDB" id="A0A9X1RA18"/>